<dbReference type="EMBL" id="LNIX01000007">
    <property type="protein sequence ID" value="OXA52325.1"/>
    <property type="molecule type" value="Genomic_DNA"/>
</dbReference>
<evidence type="ECO:0000256" key="1">
    <source>
        <dbReference type="ARBA" id="ARBA00022473"/>
    </source>
</evidence>
<keyword evidence="5" id="KW-0238">DNA-binding</keyword>
<evidence type="ECO:0000256" key="8">
    <source>
        <dbReference type="SAM" id="MobiDB-lite"/>
    </source>
</evidence>
<dbReference type="Gene3D" id="4.10.280.10">
    <property type="entry name" value="Helix-loop-helix DNA-binding domain"/>
    <property type="match status" value="1"/>
</dbReference>
<evidence type="ECO:0000256" key="2">
    <source>
        <dbReference type="ARBA" id="ARBA00022782"/>
    </source>
</evidence>
<evidence type="ECO:0000256" key="3">
    <source>
        <dbReference type="ARBA" id="ARBA00022902"/>
    </source>
</evidence>
<dbReference type="GO" id="GO:0000981">
    <property type="term" value="F:DNA-binding transcription factor activity, RNA polymerase II-specific"/>
    <property type="evidence" value="ECO:0007669"/>
    <property type="project" value="TreeGrafter"/>
</dbReference>
<organism evidence="10 11">
    <name type="scientific">Folsomia candida</name>
    <name type="common">Springtail</name>
    <dbReference type="NCBI Taxonomy" id="158441"/>
    <lineage>
        <taxon>Eukaryota</taxon>
        <taxon>Metazoa</taxon>
        <taxon>Ecdysozoa</taxon>
        <taxon>Arthropoda</taxon>
        <taxon>Hexapoda</taxon>
        <taxon>Collembola</taxon>
        <taxon>Entomobryomorpha</taxon>
        <taxon>Isotomoidea</taxon>
        <taxon>Isotomidae</taxon>
        <taxon>Proisotominae</taxon>
        <taxon>Folsomia</taxon>
    </lineage>
</organism>
<evidence type="ECO:0000256" key="5">
    <source>
        <dbReference type="ARBA" id="ARBA00023125"/>
    </source>
</evidence>
<evidence type="ECO:0000256" key="7">
    <source>
        <dbReference type="ARBA" id="ARBA00023242"/>
    </source>
</evidence>
<evidence type="ECO:0000259" key="9">
    <source>
        <dbReference type="PROSITE" id="PS50888"/>
    </source>
</evidence>
<dbReference type="Pfam" id="PF12533">
    <property type="entry name" value="Neuro_bHLH"/>
    <property type="match status" value="1"/>
</dbReference>
<dbReference type="GO" id="GO:0007423">
    <property type="term" value="P:sensory organ development"/>
    <property type="evidence" value="ECO:0007669"/>
    <property type="project" value="TreeGrafter"/>
</dbReference>
<gene>
    <name evidence="10" type="ORF">Fcan01_13640</name>
</gene>
<evidence type="ECO:0000313" key="11">
    <source>
        <dbReference type="Proteomes" id="UP000198287"/>
    </source>
</evidence>
<evidence type="ECO:0000256" key="4">
    <source>
        <dbReference type="ARBA" id="ARBA00023015"/>
    </source>
</evidence>
<comment type="caution">
    <text evidence="10">The sequence shown here is derived from an EMBL/GenBank/DDBJ whole genome shotgun (WGS) entry which is preliminary data.</text>
</comment>
<dbReference type="OrthoDB" id="10039134at2759"/>
<dbReference type="Proteomes" id="UP000198287">
    <property type="component" value="Unassembled WGS sequence"/>
</dbReference>
<dbReference type="InterPro" id="IPR036638">
    <property type="entry name" value="HLH_DNA-bd_sf"/>
</dbReference>
<dbReference type="PROSITE" id="PS50888">
    <property type="entry name" value="BHLH"/>
    <property type="match status" value="1"/>
</dbReference>
<protein>
    <submittedName>
        <fullName evidence="10">Neurogenic differentiation factor 1</fullName>
    </submittedName>
</protein>
<keyword evidence="2" id="KW-0221">Differentiation</keyword>
<proteinExistence type="predicted"/>
<dbReference type="PANTHER" id="PTHR19290:SF134">
    <property type="entry name" value="NEUROGENIC DIFFERENTIATION FACTOR 1"/>
    <property type="match status" value="1"/>
</dbReference>
<dbReference type="STRING" id="158441.A0A226E3K8"/>
<dbReference type="GO" id="GO:0045944">
    <property type="term" value="P:positive regulation of transcription by RNA polymerase II"/>
    <property type="evidence" value="ECO:0007669"/>
    <property type="project" value="TreeGrafter"/>
</dbReference>
<keyword evidence="1" id="KW-0217">Developmental protein</keyword>
<dbReference type="SMART" id="SM00353">
    <property type="entry name" value="HLH"/>
    <property type="match status" value="1"/>
</dbReference>
<keyword evidence="3" id="KW-0524">Neurogenesis</keyword>
<reference evidence="10 11" key="1">
    <citation type="submission" date="2015-12" db="EMBL/GenBank/DDBJ databases">
        <title>The genome of Folsomia candida.</title>
        <authorList>
            <person name="Faddeeva A."/>
            <person name="Derks M.F."/>
            <person name="Anvar Y."/>
            <person name="Smit S."/>
            <person name="Van Straalen N."/>
            <person name="Roelofs D."/>
        </authorList>
    </citation>
    <scope>NUCLEOTIDE SEQUENCE [LARGE SCALE GENOMIC DNA]</scope>
    <source>
        <strain evidence="10 11">VU population</strain>
        <tissue evidence="10">Whole body</tissue>
    </source>
</reference>
<dbReference type="GO" id="GO:0046983">
    <property type="term" value="F:protein dimerization activity"/>
    <property type="evidence" value="ECO:0007669"/>
    <property type="project" value="InterPro"/>
</dbReference>
<name>A0A226E3K8_FOLCA</name>
<keyword evidence="7" id="KW-0539">Nucleus</keyword>
<dbReference type="InterPro" id="IPR011598">
    <property type="entry name" value="bHLH_dom"/>
</dbReference>
<dbReference type="AlphaFoldDB" id="A0A226E3K8"/>
<dbReference type="SUPFAM" id="SSF47459">
    <property type="entry name" value="HLH, helix-loop-helix DNA-binding domain"/>
    <property type="match status" value="1"/>
</dbReference>
<accession>A0A226E3K8</accession>
<dbReference type="PANTHER" id="PTHR19290">
    <property type="entry name" value="BASIC HELIX-LOOP-HELIX PROTEIN NEUROGENIN-RELATED"/>
    <property type="match status" value="1"/>
</dbReference>
<dbReference type="Pfam" id="PF00010">
    <property type="entry name" value="HLH"/>
    <property type="match status" value="1"/>
</dbReference>
<dbReference type="GO" id="GO:0061564">
    <property type="term" value="P:axon development"/>
    <property type="evidence" value="ECO:0007669"/>
    <property type="project" value="TreeGrafter"/>
</dbReference>
<evidence type="ECO:0000256" key="6">
    <source>
        <dbReference type="ARBA" id="ARBA00023163"/>
    </source>
</evidence>
<keyword evidence="4" id="KW-0805">Transcription regulation</keyword>
<evidence type="ECO:0000313" key="10">
    <source>
        <dbReference type="EMBL" id="OXA52325.1"/>
    </source>
</evidence>
<dbReference type="GO" id="GO:0070888">
    <property type="term" value="F:E-box binding"/>
    <property type="evidence" value="ECO:0007669"/>
    <property type="project" value="TreeGrafter"/>
</dbReference>
<keyword evidence="6" id="KW-0804">Transcription</keyword>
<dbReference type="CDD" id="cd11427">
    <property type="entry name" value="bHLH_TS_NeuroD"/>
    <property type="match status" value="1"/>
</dbReference>
<dbReference type="InterPro" id="IPR022575">
    <property type="entry name" value="NeuroD_DUF"/>
</dbReference>
<feature type="region of interest" description="Disordered" evidence="8">
    <location>
        <begin position="103"/>
        <end position="122"/>
    </location>
</feature>
<dbReference type="GO" id="GO:0005634">
    <property type="term" value="C:nucleus"/>
    <property type="evidence" value="ECO:0007669"/>
    <property type="project" value="TreeGrafter"/>
</dbReference>
<keyword evidence="11" id="KW-1185">Reference proteome</keyword>
<sequence length="227" mass="25432">MVKSKVRRHKANARERNRMHGLNQALDNLRQHVPITSRNQKLSKIETLRLARNYIGTLGTILVQNDEKIMQPKQMAFSLSRGLSQGTSNLIAGFLHLNPRSNSVNNNGLGQPSTSLSPSPVGDSFSKPGPCAFFEPNGLLRDYNVHLEMTTTTNHNSTHLGMTSSGANSQPYFPEGQSTINQNQDFGIHNGINSEVYHQHYHHQNFCTYPQQSCRPSVPYENTCFDI</sequence>
<feature type="compositionally biased region" description="Polar residues" evidence="8">
    <location>
        <begin position="103"/>
        <end position="118"/>
    </location>
</feature>
<feature type="domain" description="BHLH" evidence="9">
    <location>
        <begin position="6"/>
        <end position="58"/>
    </location>
</feature>
<dbReference type="InterPro" id="IPR050359">
    <property type="entry name" value="bHLH_transcription_factors"/>
</dbReference>